<keyword evidence="4" id="KW-1185">Reference proteome</keyword>
<dbReference type="PANTHER" id="PTHR30466">
    <property type="entry name" value="FLAVIN REDUCTASE"/>
    <property type="match status" value="1"/>
</dbReference>
<dbReference type="Pfam" id="PF01613">
    <property type="entry name" value="Flavin_Reduct"/>
    <property type="match status" value="1"/>
</dbReference>
<dbReference type="GO" id="GO:0042602">
    <property type="term" value="F:riboflavin reductase (NADPH) activity"/>
    <property type="evidence" value="ECO:0007669"/>
    <property type="project" value="TreeGrafter"/>
</dbReference>
<dbReference type="OrthoDB" id="9792858at2"/>
<evidence type="ECO:0000256" key="1">
    <source>
        <dbReference type="ARBA" id="ARBA00023002"/>
    </source>
</evidence>
<dbReference type="Gene3D" id="2.30.110.10">
    <property type="entry name" value="Electron Transport, Fmn-binding Protein, Chain A"/>
    <property type="match status" value="1"/>
</dbReference>
<dbReference type="Proteomes" id="UP000198539">
    <property type="component" value="Unassembled WGS sequence"/>
</dbReference>
<dbReference type="InterPro" id="IPR012349">
    <property type="entry name" value="Split_barrel_FMN-bd"/>
</dbReference>
<gene>
    <name evidence="3" type="ORF">SAMN04488238_10584</name>
</gene>
<evidence type="ECO:0000259" key="2">
    <source>
        <dbReference type="SMART" id="SM00903"/>
    </source>
</evidence>
<dbReference type="SMART" id="SM00903">
    <property type="entry name" value="Flavin_Reduct"/>
    <property type="match status" value="1"/>
</dbReference>
<evidence type="ECO:0000313" key="4">
    <source>
        <dbReference type="Proteomes" id="UP000198539"/>
    </source>
</evidence>
<dbReference type="GO" id="GO:0010181">
    <property type="term" value="F:FMN binding"/>
    <property type="evidence" value="ECO:0007669"/>
    <property type="project" value="InterPro"/>
</dbReference>
<protein>
    <submittedName>
        <fullName evidence="3">NADH-FMN oxidoreductase RutF, flavin reductase (DIM6/NTAB) family</fullName>
    </submittedName>
</protein>
<dbReference type="SUPFAM" id="SSF50475">
    <property type="entry name" value="FMN-binding split barrel"/>
    <property type="match status" value="1"/>
</dbReference>
<dbReference type="InterPro" id="IPR002563">
    <property type="entry name" value="Flavin_Rdtase-like_dom"/>
</dbReference>
<dbReference type="EMBL" id="FNOM01000005">
    <property type="protein sequence ID" value="SDX07037.1"/>
    <property type="molecule type" value="Genomic_DNA"/>
</dbReference>
<dbReference type="GO" id="GO:0006208">
    <property type="term" value="P:pyrimidine nucleobase catabolic process"/>
    <property type="evidence" value="ECO:0007669"/>
    <property type="project" value="TreeGrafter"/>
</dbReference>
<dbReference type="PANTHER" id="PTHR30466:SF1">
    <property type="entry name" value="FMN REDUCTASE (NADH) RUTF"/>
    <property type="match status" value="1"/>
</dbReference>
<reference evidence="3 4" key="1">
    <citation type="submission" date="2016-10" db="EMBL/GenBank/DDBJ databases">
        <authorList>
            <person name="de Groot N.N."/>
        </authorList>
    </citation>
    <scope>NUCLEOTIDE SEQUENCE [LARGE SCALE GENOMIC DNA]</scope>
    <source>
        <strain evidence="3 4">CGMCC 1.8894</strain>
    </source>
</reference>
<dbReference type="RefSeq" id="WP_092888477.1">
    <property type="nucleotide sequence ID" value="NZ_CP061502.1"/>
</dbReference>
<evidence type="ECO:0000313" key="3">
    <source>
        <dbReference type="EMBL" id="SDX07037.1"/>
    </source>
</evidence>
<dbReference type="STRING" id="564137.SAMN04488238_10584"/>
<feature type="domain" description="Flavin reductase like" evidence="2">
    <location>
        <begin position="19"/>
        <end position="168"/>
    </location>
</feature>
<organism evidence="3 4">
    <name type="scientific">Roseicitreum antarcticum</name>
    <dbReference type="NCBI Taxonomy" id="564137"/>
    <lineage>
        <taxon>Bacteria</taxon>
        <taxon>Pseudomonadati</taxon>
        <taxon>Pseudomonadota</taxon>
        <taxon>Alphaproteobacteria</taxon>
        <taxon>Rhodobacterales</taxon>
        <taxon>Paracoccaceae</taxon>
        <taxon>Roseicitreum</taxon>
    </lineage>
</organism>
<proteinExistence type="predicted"/>
<accession>A0A1H2YPE1</accession>
<keyword evidence="1" id="KW-0560">Oxidoreductase</keyword>
<sequence>MTAQSDTLPALSQAFRDAFRCHPAGVAVITADPGDNPVAMTVSSLISVSADPPTVAFSLSARSGAAAAVLAAETMVIHLMRYGDLDLALLGATPGADRFGGAVPWARLPTGEPRYTNVATWFRARNTGTLAVPGASVVTAELLDGDCGTPPGAPELESLIYLDRRWHRLRETADGAASLTPMDADYRDVFR</sequence>
<dbReference type="InterPro" id="IPR050268">
    <property type="entry name" value="NADH-dep_flavin_reductase"/>
</dbReference>
<name>A0A1H2YPE1_9RHOB</name>
<dbReference type="AlphaFoldDB" id="A0A1H2YPE1"/>